<dbReference type="Proteomes" id="UP000049983">
    <property type="component" value="Unassembled WGS sequence"/>
</dbReference>
<gene>
    <name evidence="1" type="ORF">LA5096_05679</name>
</gene>
<name>A0A0M6ZIQ5_9HYPH</name>
<proteinExistence type="predicted"/>
<dbReference type="EMBL" id="CXWC01000015">
    <property type="protein sequence ID" value="CTQ78520.1"/>
    <property type="molecule type" value="Genomic_DNA"/>
</dbReference>
<sequence>MAVQLYIVILLDTPAPGAILKVGSSVLEVSNEQNLRACDAIYLKMAAIDARVDGLDGSFRTTVRRPVPAAGFACHDVLASSVDD</sequence>
<evidence type="ECO:0000313" key="2">
    <source>
        <dbReference type="Proteomes" id="UP000049983"/>
    </source>
</evidence>
<evidence type="ECO:0000313" key="1">
    <source>
        <dbReference type="EMBL" id="CTQ78520.1"/>
    </source>
</evidence>
<organism evidence="1 2">
    <name type="scientific">Roseibium album</name>
    <dbReference type="NCBI Taxonomy" id="311410"/>
    <lineage>
        <taxon>Bacteria</taxon>
        <taxon>Pseudomonadati</taxon>
        <taxon>Pseudomonadota</taxon>
        <taxon>Alphaproteobacteria</taxon>
        <taxon>Hyphomicrobiales</taxon>
        <taxon>Stappiaceae</taxon>
        <taxon>Roseibium</taxon>
    </lineage>
</organism>
<dbReference type="AlphaFoldDB" id="A0A0M6ZIQ5"/>
<reference evidence="2" key="1">
    <citation type="submission" date="2015-07" db="EMBL/GenBank/DDBJ databases">
        <authorList>
            <person name="Rodrigo-Torres Lidia"/>
            <person name="Arahal R.David."/>
        </authorList>
    </citation>
    <scope>NUCLEOTIDE SEQUENCE [LARGE SCALE GENOMIC DNA]</scope>
    <source>
        <strain evidence="2">CECT 5096</strain>
    </source>
</reference>
<dbReference type="STRING" id="311410.LA5095_05104"/>
<protein>
    <submittedName>
        <fullName evidence="1">Uncharacterized protein</fullName>
    </submittedName>
</protein>
<accession>A0A0M6ZIQ5</accession>
<keyword evidence="2" id="KW-1185">Reference proteome</keyword>